<dbReference type="OrthoDB" id="4216550at2"/>
<evidence type="ECO:0000313" key="2">
    <source>
        <dbReference type="Proteomes" id="UP000253742"/>
    </source>
</evidence>
<sequence>MTTEPALSFRAVPGPAFAAGCTVSTWLDVGGLSTPVGYVLIGHAPPWRPRESAESIEAGLMGMVDAMRLQPAAARVPIVGARLLIRERFAALDYGHPTFVMRLPAPGADWRRHVLAGGPVCLTIGLDPLPPGAGPDAIGAYLDRVAATNRAYMGATTRRVR</sequence>
<gene>
    <name evidence="1" type="ORF">DVZ84_08825</name>
</gene>
<dbReference type="AlphaFoldDB" id="A0A369V8I6"/>
<accession>A0A369V8I6</accession>
<dbReference type="EMBL" id="QQBH01000005">
    <property type="protein sequence ID" value="RDD89101.1"/>
    <property type="molecule type" value="Genomic_DNA"/>
</dbReference>
<protein>
    <submittedName>
        <fullName evidence="1">Uncharacterized protein</fullName>
    </submittedName>
</protein>
<name>A0A369V8I6_9ACTN</name>
<evidence type="ECO:0000313" key="1">
    <source>
        <dbReference type="EMBL" id="RDD89101.1"/>
    </source>
</evidence>
<proteinExistence type="predicted"/>
<organism evidence="1 2">
    <name type="scientific">Streptomyces parvulus</name>
    <dbReference type="NCBI Taxonomy" id="146923"/>
    <lineage>
        <taxon>Bacteria</taxon>
        <taxon>Bacillati</taxon>
        <taxon>Actinomycetota</taxon>
        <taxon>Actinomycetes</taxon>
        <taxon>Kitasatosporales</taxon>
        <taxon>Streptomycetaceae</taxon>
        <taxon>Streptomyces</taxon>
    </lineage>
</organism>
<comment type="caution">
    <text evidence="1">The sequence shown here is derived from an EMBL/GenBank/DDBJ whole genome shotgun (WGS) entry which is preliminary data.</text>
</comment>
<reference evidence="1 2" key="1">
    <citation type="submission" date="2018-07" db="EMBL/GenBank/DDBJ databases">
        <title>Genome guided investigation of antibiotics producing actinomycetales strain isolated from a Macau mangrove ecosystem.</title>
        <authorList>
            <person name="Hu D."/>
        </authorList>
    </citation>
    <scope>NUCLEOTIDE SEQUENCE [LARGE SCALE GENOMIC DNA]</scope>
    <source>
        <strain evidence="1 2">2297</strain>
    </source>
</reference>
<dbReference type="RefSeq" id="WP_114528239.1">
    <property type="nucleotide sequence ID" value="NZ_QQBH01000005.1"/>
</dbReference>
<dbReference type="Proteomes" id="UP000253742">
    <property type="component" value="Unassembled WGS sequence"/>
</dbReference>